<dbReference type="AlphaFoldDB" id="A0A5E4DA01"/>
<dbReference type="EMBL" id="CABDUW010006310">
    <property type="protein sequence ID" value="VTJ91107.1"/>
    <property type="molecule type" value="Genomic_DNA"/>
</dbReference>
<keyword evidence="2" id="KW-0732">Signal</keyword>
<feature type="non-terminal residue" evidence="3">
    <location>
        <position position="1"/>
    </location>
</feature>
<feature type="chain" id="PRO_5022794957" evidence="2">
    <location>
        <begin position="18"/>
        <end position="158"/>
    </location>
</feature>
<name>A0A5E4DA01_MARMO</name>
<evidence type="ECO:0000256" key="2">
    <source>
        <dbReference type="SAM" id="SignalP"/>
    </source>
</evidence>
<dbReference type="Proteomes" id="UP000335636">
    <property type="component" value="Unassembled WGS sequence"/>
</dbReference>
<evidence type="ECO:0000256" key="1">
    <source>
        <dbReference type="SAM" id="MobiDB-lite"/>
    </source>
</evidence>
<evidence type="ECO:0000313" key="4">
    <source>
        <dbReference type="Proteomes" id="UP000335636"/>
    </source>
</evidence>
<reference evidence="3" key="1">
    <citation type="submission" date="2019-04" db="EMBL/GenBank/DDBJ databases">
        <authorList>
            <person name="Alioto T."/>
            <person name="Alioto T."/>
        </authorList>
    </citation>
    <scope>NUCLEOTIDE SEQUENCE [LARGE SCALE GENOMIC DNA]</scope>
</reference>
<accession>A0A5E4DA01</accession>
<protein>
    <submittedName>
        <fullName evidence="3">Uncharacterized protein</fullName>
    </submittedName>
</protein>
<organism evidence="3 4">
    <name type="scientific">Marmota monax</name>
    <name type="common">Woodchuck</name>
    <dbReference type="NCBI Taxonomy" id="9995"/>
    <lineage>
        <taxon>Eukaryota</taxon>
        <taxon>Metazoa</taxon>
        <taxon>Chordata</taxon>
        <taxon>Craniata</taxon>
        <taxon>Vertebrata</taxon>
        <taxon>Euteleostomi</taxon>
        <taxon>Mammalia</taxon>
        <taxon>Eutheria</taxon>
        <taxon>Euarchontoglires</taxon>
        <taxon>Glires</taxon>
        <taxon>Rodentia</taxon>
        <taxon>Sciuromorpha</taxon>
        <taxon>Sciuridae</taxon>
        <taxon>Xerinae</taxon>
        <taxon>Marmotini</taxon>
        <taxon>Marmota</taxon>
    </lineage>
</organism>
<gene>
    <name evidence="3" type="ORF">MONAX_5E035358</name>
</gene>
<keyword evidence="4" id="KW-1185">Reference proteome</keyword>
<feature type="region of interest" description="Disordered" evidence="1">
    <location>
        <begin position="69"/>
        <end position="95"/>
    </location>
</feature>
<sequence length="158" mass="16840">SWAPGALQLWLATLCGAVRQPQTFSAGLRLCFLPPPQPLSYSSARVRAATRTPRLGCALCTCLPENMLREPESRGLPSPQAAGEQHGGQDGETVALTVSQELALSPLLQESTKEGLGAVREGAAEPAPTGQGARTLATKALRRRRAYRRLNRTVAEVV</sequence>
<evidence type="ECO:0000313" key="3">
    <source>
        <dbReference type="EMBL" id="VTJ91107.1"/>
    </source>
</evidence>
<proteinExistence type="predicted"/>
<comment type="caution">
    <text evidence="3">The sequence shown here is derived from an EMBL/GenBank/DDBJ whole genome shotgun (WGS) entry which is preliminary data.</text>
</comment>
<feature type="signal peptide" evidence="2">
    <location>
        <begin position="1"/>
        <end position="17"/>
    </location>
</feature>